<evidence type="ECO:0000256" key="3">
    <source>
        <dbReference type="ARBA" id="ARBA00022989"/>
    </source>
</evidence>
<feature type="transmembrane region" description="Helical" evidence="5">
    <location>
        <begin position="340"/>
        <end position="366"/>
    </location>
</feature>
<dbReference type="InterPro" id="IPR051337">
    <property type="entry name" value="OPA_Antiporter"/>
</dbReference>
<keyword evidence="3 5" id="KW-1133">Transmembrane helix</keyword>
<dbReference type="CDD" id="cd17312">
    <property type="entry name" value="MFS_OPA_SLC37"/>
    <property type="match status" value="1"/>
</dbReference>
<proteinExistence type="predicted"/>
<sequence length="446" mass="48618">MLNKLFSFYRPSSAIAETQLNEEERNKYLKRLRWSVFLSATFGYGLYYVCRLCLNVIKNPLVKSGVLTESELGIIGSALFFSYAIGKFVNGFLADRVNIRRFMATGLFISALSCIALGFTTSFVVFTVLWGVNGWAQSMGAPPSVIALTRWYSPQKRGTFYGFWSASHNIGESITFIVISLIVASLGWQWGFWGASIFGMIGVIVIYSFLHEHPEAKGLYLAEHQQVKKDESSVSSQQLQVLKNPYIWILALASSFMYVSRYAINSWGVFFLETGKGYNTVEASSIISVSSVCGILGTISSGFISDSFFKGSRNLPALIFGMLNAASIAVFLYVPKGNLWVDIACMVLFGLSIGVLVCYLGGLMAVDIASKKASGAALGVVGVASYIGAGLQDIISGHLIEKGKYVVGGKVNYNFETVNAFWIGAAVISFLLAALVWNASKKKPAN</sequence>
<dbReference type="PANTHER" id="PTHR43826">
    <property type="entry name" value="GLUCOSE-6-PHOSPHATE EXCHANGER SLC37A4"/>
    <property type="match status" value="1"/>
</dbReference>
<dbReference type="PROSITE" id="PS50850">
    <property type="entry name" value="MFS"/>
    <property type="match status" value="1"/>
</dbReference>
<feature type="transmembrane region" description="Helical" evidence="5">
    <location>
        <begin position="106"/>
        <end position="129"/>
    </location>
</feature>
<feature type="transmembrane region" description="Helical" evidence="5">
    <location>
        <begin position="246"/>
        <end position="264"/>
    </location>
</feature>
<dbReference type="PIRSF" id="PIRSF002808">
    <property type="entry name" value="Hexose_phosphate_transp"/>
    <property type="match status" value="1"/>
</dbReference>
<reference evidence="7 8" key="1">
    <citation type="submission" date="2024-12" db="EMBL/GenBank/DDBJ databases">
        <authorList>
            <person name="Hu S."/>
        </authorList>
    </citation>
    <scope>NUCLEOTIDE SEQUENCE [LARGE SCALE GENOMIC DNA]</scope>
    <source>
        <strain evidence="7 8">P-25</strain>
    </source>
</reference>
<comment type="subcellular location">
    <subcellularLocation>
        <location evidence="1">Endomembrane system</location>
        <topology evidence="1">Multi-pass membrane protein</topology>
    </subcellularLocation>
</comment>
<organism evidence="7 8">
    <name type="scientific">Pedobacter helvus</name>
    <dbReference type="NCBI Taxonomy" id="2563444"/>
    <lineage>
        <taxon>Bacteria</taxon>
        <taxon>Pseudomonadati</taxon>
        <taxon>Bacteroidota</taxon>
        <taxon>Sphingobacteriia</taxon>
        <taxon>Sphingobacteriales</taxon>
        <taxon>Sphingobacteriaceae</taxon>
        <taxon>Pedobacter</taxon>
    </lineage>
</organism>
<protein>
    <submittedName>
        <fullName evidence="7">MFS transporter</fullName>
    </submittedName>
</protein>
<dbReference type="Proteomes" id="UP001517367">
    <property type="component" value="Unassembled WGS sequence"/>
</dbReference>
<dbReference type="PANTHER" id="PTHR43826:SF7">
    <property type="entry name" value="PROTEIN UHPC, PUTATIVE-RELATED"/>
    <property type="match status" value="1"/>
</dbReference>
<evidence type="ECO:0000256" key="5">
    <source>
        <dbReference type="SAM" id="Phobius"/>
    </source>
</evidence>
<keyword evidence="2 5" id="KW-0812">Transmembrane</keyword>
<feature type="transmembrane region" description="Helical" evidence="5">
    <location>
        <begin position="72"/>
        <end position="94"/>
    </location>
</feature>
<dbReference type="RefSeq" id="WP_138727677.1">
    <property type="nucleotide sequence ID" value="NZ_SRMP02000001.1"/>
</dbReference>
<feature type="transmembrane region" description="Helical" evidence="5">
    <location>
        <begin position="315"/>
        <end position="334"/>
    </location>
</feature>
<feature type="transmembrane region" description="Helical" evidence="5">
    <location>
        <begin position="34"/>
        <end position="57"/>
    </location>
</feature>
<keyword evidence="8" id="KW-1185">Reference proteome</keyword>
<evidence type="ECO:0000313" key="8">
    <source>
        <dbReference type="Proteomes" id="UP001517367"/>
    </source>
</evidence>
<dbReference type="InterPro" id="IPR011701">
    <property type="entry name" value="MFS"/>
</dbReference>
<evidence type="ECO:0000256" key="4">
    <source>
        <dbReference type="ARBA" id="ARBA00023136"/>
    </source>
</evidence>
<dbReference type="Gene3D" id="1.20.1250.20">
    <property type="entry name" value="MFS general substrate transporter like domains"/>
    <property type="match status" value="2"/>
</dbReference>
<dbReference type="SUPFAM" id="SSF103473">
    <property type="entry name" value="MFS general substrate transporter"/>
    <property type="match status" value="1"/>
</dbReference>
<dbReference type="Pfam" id="PF07690">
    <property type="entry name" value="MFS_1"/>
    <property type="match status" value="1"/>
</dbReference>
<feature type="transmembrane region" description="Helical" evidence="5">
    <location>
        <begin position="190"/>
        <end position="210"/>
    </location>
</feature>
<dbReference type="InterPro" id="IPR000849">
    <property type="entry name" value="Sugar_P_transporter"/>
</dbReference>
<keyword evidence="4 5" id="KW-0472">Membrane</keyword>
<gene>
    <name evidence="7" type="ORF">E5L68_001690</name>
</gene>
<evidence type="ECO:0000256" key="1">
    <source>
        <dbReference type="ARBA" id="ARBA00004127"/>
    </source>
</evidence>
<feature type="transmembrane region" description="Helical" evidence="5">
    <location>
        <begin position="284"/>
        <end position="303"/>
    </location>
</feature>
<feature type="transmembrane region" description="Helical" evidence="5">
    <location>
        <begin position="378"/>
        <end position="400"/>
    </location>
</feature>
<name>A0ABW9JGL0_9SPHI</name>
<evidence type="ECO:0000313" key="7">
    <source>
        <dbReference type="EMBL" id="MFN0290082.1"/>
    </source>
</evidence>
<evidence type="ECO:0000259" key="6">
    <source>
        <dbReference type="PROSITE" id="PS50850"/>
    </source>
</evidence>
<dbReference type="InterPro" id="IPR020846">
    <property type="entry name" value="MFS_dom"/>
</dbReference>
<dbReference type="EMBL" id="SRMP02000001">
    <property type="protein sequence ID" value="MFN0290082.1"/>
    <property type="molecule type" value="Genomic_DNA"/>
</dbReference>
<accession>A0ABW9JGL0</accession>
<feature type="domain" description="Major facilitator superfamily (MFS) profile" evidence="6">
    <location>
        <begin position="36"/>
        <end position="443"/>
    </location>
</feature>
<dbReference type="InterPro" id="IPR036259">
    <property type="entry name" value="MFS_trans_sf"/>
</dbReference>
<feature type="transmembrane region" description="Helical" evidence="5">
    <location>
        <begin position="420"/>
        <end position="439"/>
    </location>
</feature>
<evidence type="ECO:0000256" key="2">
    <source>
        <dbReference type="ARBA" id="ARBA00022692"/>
    </source>
</evidence>
<comment type="caution">
    <text evidence="7">The sequence shown here is derived from an EMBL/GenBank/DDBJ whole genome shotgun (WGS) entry which is preliminary data.</text>
</comment>